<dbReference type="AlphaFoldDB" id="A0A6J5ZK54"/>
<evidence type="ECO:0000313" key="1">
    <source>
        <dbReference type="EMBL" id="CAB4341297.1"/>
    </source>
</evidence>
<dbReference type="EMBL" id="CAESAJ010000114">
    <property type="protein sequence ID" value="CAB4341297.1"/>
    <property type="molecule type" value="Genomic_DNA"/>
</dbReference>
<name>A0A6J5ZK54_9ZZZZ</name>
<organism evidence="1">
    <name type="scientific">freshwater metagenome</name>
    <dbReference type="NCBI Taxonomy" id="449393"/>
    <lineage>
        <taxon>unclassified sequences</taxon>
        <taxon>metagenomes</taxon>
        <taxon>ecological metagenomes</taxon>
    </lineage>
</organism>
<accession>A0A6J5ZK54</accession>
<reference evidence="1" key="1">
    <citation type="submission" date="2020-05" db="EMBL/GenBank/DDBJ databases">
        <authorList>
            <person name="Chiriac C."/>
            <person name="Salcher M."/>
            <person name="Ghai R."/>
            <person name="Kavagutti S V."/>
        </authorList>
    </citation>
    <scope>NUCLEOTIDE SEQUENCE</scope>
</reference>
<protein>
    <submittedName>
        <fullName evidence="1">Unannotated protein</fullName>
    </submittedName>
</protein>
<gene>
    <name evidence="1" type="ORF">UFOPK3770_00979</name>
</gene>
<proteinExistence type="predicted"/>
<sequence length="43" mass="4449">MVPGVSPEIDLNTDVTVSGVLVEIGELVGFDTVVQLAKLPPEA</sequence>